<gene>
    <name evidence="7" type="ORF">ACFWR3_33025</name>
</gene>
<evidence type="ECO:0000256" key="3">
    <source>
        <dbReference type="ARBA" id="ARBA00022827"/>
    </source>
</evidence>
<evidence type="ECO:0000313" key="8">
    <source>
        <dbReference type="Proteomes" id="UP001598300"/>
    </source>
</evidence>
<keyword evidence="2" id="KW-0285">Flavoprotein</keyword>
<dbReference type="PANTHER" id="PTHR43557:SF2">
    <property type="entry name" value="RIESKE DOMAIN-CONTAINING PROTEIN-RELATED"/>
    <property type="match status" value="1"/>
</dbReference>
<dbReference type="InterPro" id="IPR016156">
    <property type="entry name" value="FAD/NAD-linked_Rdtase_dimer_sf"/>
</dbReference>
<comment type="cofactor">
    <cofactor evidence="1">
        <name>FAD</name>
        <dbReference type="ChEBI" id="CHEBI:57692"/>
    </cofactor>
</comment>
<name>A0ABW6E501_9ACTN</name>
<dbReference type="EMBL" id="JBHXPM010000047">
    <property type="protein sequence ID" value="MFD3960890.1"/>
    <property type="molecule type" value="Genomic_DNA"/>
</dbReference>
<dbReference type="Gene3D" id="3.30.390.30">
    <property type="match status" value="1"/>
</dbReference>
<sequence length="429" mass="43468">MRGTGRPRDIVIVGASLAGLRAAETLRAEGFTGRLTLVGAEQHAPYDRPPLSKQFLTDSTPADTALPVPDGLGASWLLGRPAVGLDPDSRIVTLADGTRLPYDGLLIATGAAARSGVIPGEPGPGQGVFTLRGRDDATALRAALTPGRKLLVVGAGFLGGEAAAAGRALGLDVTLVEAGAVPLERAVGTEAGAFMGMLHREAGIDLRTGTTVAEFRTAHVTAPEFRTATSSAVAEPGAPVGALTGARLSDGRTLAADVALLALGAVPATGWLAGSGIEAAGGVPTDARLRALFPDGAVVPGVVAAGDAARVPQPLAGGAAPALGHWSGAVEQGAAAARTLLLGEAAPVFAEVPSFWSDVHGVRLRSVGLPALGDTVKVHECDREARRLEVSYHLDGRLVGALTIGRTSRLAAYRRALAEYAEYVAAQHA</sequence>
<keyword evidence="8" id="KW-1185">Reference proteome</keyword>
<organism evidence="7 8">
    <name type="scientific">Streptomyces bacillaris</name>
    <dbReference type="NCBI Taxonomy" id="68179"/>
    <lineage>
        <taxon>Bacteria</taxon>
        <taxon>Bacillati</taxon>
        <taxon>Actinomycetota</taxon>
        <taxon>Actinomycetes</taxon>
        <taxon>Kitasatosporales</taxon>
        <taxon>Streptomycetaceae</taxon>
        <taxon>Streptomyces</taxon>
    </lineage>
</organism>
<dbReference type="Pfam" id="PF14759">
    <property type="entry name" value="Reductase_C"/>
    <property type="match status" value="1"/>
</dbReference>
<protein>
    <submittedName>
        <fullName evidence="7">NAD(P)/FAD-dependent oxidoreductase</fullName>
    </submittedName>
</protein>
<keyword evidence="3" id="KW-0274">FAD</keyword>
<keyword evidence="4" id="KW-0560">Oxidoreductase</keyword>
<dbReference type="InterPro" id="IPR050446">
    <property type="entry name" value="FAD-oxidoreductase/Apoptosis"/>
</dbReference>
<reference evidence="7 8" key="1">
    <citation type="submission" date="2024-09" db="EMBL/GenBank/DDBJ databases">
        <title>The Natural Products Discovery Center: Release of the First 8490 Sequenced Strains for Exploring Actinobacteria Biosynthetic Diversity.</title>
        <authorList>
            <person name="Kalkreuter E."/>
            <person name="Kautsar S.A."/>
            <person name="Yang D."/>
            <person name="Bader C.D."/>
            <person name="Teijaro C.N."/>
            <person name="Fluegel L."/>
            <person name="Davis C.M."/>
            <person name="Simpson J.R."/>
            <person name="Lauterbach L."/>
            <person name="Steele A.D."/>
            <person name="Gui C."/>
            <person name="Meng S."/>
            <person name="Li G."/>
            <person name="Viehrig K."/>
            <person name="Ye F."/>
            <person name="Su P."/>
            <person name="Kiefer A.F."/>
            <person name="Nichols A."/>
            <person name="Cepeda A.J."/>
            <person name="Yan W."/>
            <person name="Fan B."/>
            <person name="Jiang Y."/>
            <person name="Adhikari A."/>
            <person name="Zheng C.-J."/>
            <person name="Schuster L."/>
            <person name="Cowan T.M."/>
            <person name="Smanski M.J."/>
            <person name="Chevrette M.G."/>
            <person name="De Carvalho L.P.S."/>
            <person name="Shen B."/>
        </authorList>
    </citation>
    <scope>NUCLEOTIDE SEQUENCE [LARGE SCALE GENOMIC DNA]</scope>
    <source>
        <strain evidence="7 8">NPDC058584</strain>
    </source>
</reference>
<proteinExistence type="predicted"/>
<evidence type="ECO:0000259" key="5">
    <source>
        <dbReference type="Pfam" id="PF07992"/>
    </source>
</evidence>
<dbReference type="RefSeq" id="WP_244209857.1">
    <property type="nucleotide sequence ID" value="NZ_JBHVRE010000003.1"/>
</dbReference>
<dbReference type="InterPro" id="IPR028202">
    <property type="entry name" value="Reductase_C"/>
</dbReference>
<dbReference type="SUPFAM" id="SSF55424">
    <property type="entry name" value="FAD/NAD-linked reductases, dimerisation (C-terminal) domain"/>
    <property type="match status" value="1"/>
</dbReference>
<accession>A0ABW6E501</accession>
<dbReference type="InterPro" id="IPR036188">
    <property type="entry name" value="FAD/NAD-bd_sf"/>
</dbReference>
<dbReference type="InterPro" id="IPR023753">
    <property type="entry name" value="FAD/NAD-binding_dom"/>
</dbReference>
<feature type="domain" description="Reductase C-terminal" evidence="6">
    <location>
        <begin position="355"/>
        <end position="427"/>
    </location>
</feature>
<comment type="caution">
    <text evidence="7">The sequence shown here is derived from an EMBL/GenBank/DDBJ whole genome shotgun (WGS) entry which is preliminary data.</text>
</comment>
<dbReference type="Gene3D" id="3.50.50.60">
    <property type="entry name" value="FAD/NAD(P)-binding domain"/>
    <property type="match status" value="2"/>
</dbReference>
<evidence type="ECO:0000256" key="2">
    <source>
        <dbReference type="ARBA" id="ARBA00022630"/>
    </source>
</evidence>
<dbReference type="PANTHER" id="PTHR43557">
    <property type="entry name" value="APOPTOSIS-INDUCING FACTOR 1"/>
    <property type="match status" value="1"/>
</dbReference>
<dbReference type="PRINTS" id="PR00411">
    <property type="entry name" value="PNDRDTASEI"/>
</dbReference>
<dbReference type="Pfam" id="PF07992">
    <property type="entry name" value="Pyr_redox_2"/>
    <property type="match status" value="1"/>
</dbReference>
<dbReference type="Proteomes" id="UP001598300">
    <property type="component" value="Unassembled WGS sequence"/>
</dbReference>
<evidence type="ECO:0000256" key="4">
    <source>
        <dbReference type="ARBA" id="ARBA00023002"/>
    </source>
</evidence>
<dbReference type="SUPFAM" id="SSF51905">
    <property type="entry name" value="FAD/NAD(P)-binding domain"/>
    <property type="match status" value="2"/>
</dbReference>
<evidence type="ECO:0000313" key="7">
    <source>
        <dbReference type="EMBL" id="MFD3960890.1"/>
    </source>
</evidence>
<evidence type="ECO:0000256" key="1">
    <source>
        <dbReference type="ARBA" id="ARBA00001974"/>
    </source>
</evidence>
<evidence type="ECO:0000259" key="6">
    <source>
        <dbReference type="Pfam" id="PF14759"/>
    </source>
</evidence>
<feature type="domain" description="FAD/NAD(P)-binding" evidence="5">
    <location>
        <begin position="9"/>
        <end position="333"/>
    </location>
</feature>
<dbReference type="PRINTS" id="PR00368">
    <property type="entry name" value="FADPNR"/>
</dbReference>